<feature type="domain" description="Archaeal Type IV pilin N-terminal" evidence="2">
    <location>
        <begin position="12"/>
        <end position="82"/>
    </location>
</feature>
<dbReference type="OrthoDB" id="118020at2157"/>
<organism evidence="3 4">
    <name type="scientific">Methanolobus tindarius DSM 2278</name>
    <dbReference type="NCBI Taxonomy" id="1090322"/>
    <lineage>
        <taxon>Archaea</taxon>
        <taxon>Methanobacteriati</taxon>
        <taxon>Methanobacteriota</taxon>
        <taxon>Stenosarchaea group</taxon>
        <taxon>Methanomicrobia</taxon>
        <taxon>Methanosarcinales</taxon>
        <taxon>Methanosarcinaceae</taxon>
        <taxon>Methanolobus</taxon>
    </lineage>
</organism>
<keyword evidence="1" id="KW-0812">Transmembrane</keyword>
<dbReference type="EMBL" id="AZAJ01000001">
    <property type="protein sequence ID" value="ETA66942.1"/>
    <property type="molecule type" value="Genomic_DNA"/>
</dbReference>
<dbReference type="PANTHER" id="PTHR38138">
    <property type="entry name" value="VNG6441H"/>
    <property type="match status" value="1"/>
</dbReference>
<dbReference type="InterPro" id="IPR012859">
    <property type="entry name" value="Pilin_N_archaeal"/>
</dbReference>
<dbReference type="STRING" id="1090322.MettiDRAFT_0345"/>
<comment type="caution">
    <text evidence="3">The sequence shown here is derived from an EMBL/GenBank/DDBJ whole genome shotgun (WGS) entry which is preliminary data.</text>
</comment>
<dbReference type="RefSeq" id="WP_023844078.1">
    <property type="nucleotide sequence ID" value="NZ_AZAJ01000001.1"/>
</dbReference>
<dbReference type="Proteomes" id="UP000019483">
    <property type="component" value="Unassembled WGS sequence"/>
</dbReference>
<feature type="transmembrane region" description="Helical" evidence="1">
    <location>
        <begin position="13"/>
        <end position="34"/>
    </location>
</feature>
<evidence type="ECO:0000259" key="2">
    <source>
        <dbReference type="Pfam" id="PF07790"/>
    </source>
</evidence>
<dbReference type="Pfam" id="PF07790">
    <property type="entry name" value="Pilin_N"/>
    <property type="match status" value="1"/>
</dbReference>
<proteinExistence type="predicted"/>
<evidence type="ECO:0000313" key="3">
    <source>
        <dbReference type="EMBL" id="ETA66942.1"/>
    </source>
</evidence>
<evidence type="ECO:0000313" key="4">
    <source>
        <dbReference type="Proteomes" id="UP000019483"/>
    </source>
</evidence>
<keyword evidence="1" id="KW-0472">Membrane</keyword>
<sequence length="165" mass="18231">MNKDHRFFSDRNAVSPVIGVMLMIVVTIILAAAVSSYSNSMKSQEMAPQVTLMAEASIQDGFVHLEHMGGDTIDRRNIRVEIESGYPSTSGFIDSDNVTFISNSNFLNPGDEAKVNFTHSSSNDFVTFDGEEIFQKVELGEPFRITIIDLNSGQTIYSTKITLLP</sequence>
<dbReference type="InterPro" id="IPR013373">
    <property type="entry name" value="Flagellin/pilin_N_arc"/>
</dbReference>
<keyword evidence="4" id="KW-1185">Reference proteome</keyword>
<accession>W9DTC5</accession>
<keyword evidence="3" id="KW-0969">Cilium</keyword>
<protein>
    <submittedName>
        <fullName evidence="3">Archaeal flagellin-like protein</fullName>
    </submittedName>
</protein>
<dbReference type="NCBIfam" id="TIGR02537">
    <property type="entry name" value="arch_flag_Nterm"/>
    <property type="match status" value="1"/>
</dbReference>
<name>W9DTC5_METTI</name>
<keyword evidence="3" id="KW-0966">Cell projection</keyword>
<dbReference type="PANTHER" id="PTHR38138:SF1">
    <property type="entry name" value="ARCHAEAL TYPE IV PILIN N-TERMINAL DOMAIN-CONTAINING PROTEIN"/>
    <property type="match status" value="1"/>
</dbReference>
<evidence type="ECO:0000256" key="1">
    <source>
        <dbReference type="SAM" id="Phobius"/>
    </source>
</evidence>
<reference evidence="3 4" key="1">
    <citation type="submission" date="2013-08" db="EMBL/GenBank/DDBJ databases">
        <authorList>
            <consortium name="DOE Joint Genome Institute"/>
            <person name="Eisen J."/>
            <person name="Huntemann M."/>
            <person name="Han J."/>
            <person name="Chen A."/>
            <person name="Kyrpides N."/>
            <person name="Mavromatis K."/>
            <person name="Markowitz V."/>
            <person name="Palaniappan K."/>
            <person name="Ivanova N."/>
            <person name="Schaumberg A."/>
            <person name="Pati A."/>
            <person name="Liolios K."/>
            <person name="Nordberg H.P."/>
            <person name="Cantor M.N."/>
            <person name="Hua S.X."/>
            <person name="Woyke T."/>
        </authorList>
    </citation>
    <scope>NUCLEOTIDE SEQUENCE [LARGE SCALE GENOMIC DNA]</scope>
    <source>
        <strain evidence="3 4">DSM 2278</strain>
    </source>
</reference>
<keyword evidence="3" id="KW-0282">Flagellum</keyword>
<gene>
    <name evidence="3" type="ORF">MettiDRAFT_0345</name>
</gene>
<keyword evidence="1" id="KW-1133">Transmembrane helix</keyword>
<dbReference type="AlphaFoldDB" id="W9DTC5"/>